<evidence type="ECO:0000256" key="1">
    <source>
        <dbReference type="SAM" id="MobiDB-lite"/>
    </source>
</evidence>
<feature type="compositionally biased region" description="Low complexity" evidence="1">
    <location>
        <begin position="101"/>
        <end position="118"/>
    </location>
</feature>
<dbReference type="EMBL" id="CADCTV010001092">
    <property type="protein sequence ID" value="CAA9378571.1"/>
    <property type="molecule type" value="Genomic_DNA"/>
</dbReference>
<name>A0A6J4NAB1_9BACT</name>
<feature type="non-terminal residue" evidence="2">
    <location>
        <position position="1"/>
    </location>
</feature>
<dbReference type="AlphaFoldDB" id="A0A6J4NAB1"/>
<feature type="region of interest" description="Disordered" evidence="1">
    <location>
        <begin position="27"/>
        <end position="176"/>
    </location>
</feature>
<reference evidence="2" key="1">
    <citation type="submission" date="2020-02" db="EMBL/GenBank/DDBJ databases">
        <authorList>
            <person name="Meier V. D."/>
        </authorList>
    </citation>
    <scope>NUCLEOTIDE SEQUENCE</scope>
    <source>
        <strain evidence="2">AVDCRST_MAG89</strain>
    </source>
</reference>
<protein>
    <submittedName>
        <fullName evidence="2">Uncharacterized protein</fullName>
    </submittedName>
</protein>
<feature type="compositionally biased region" description="Basic residues" evidence="1">
    <location>
        <begin position="70"/>
        <end position="100"/>
    </location>
</feature>
<feature type="non-terminal residue" evidence="2">
    <location>
        <position position="176"/>
    </location>
</feature>
<organism evidence="2">
    <name type="scientific">uncultured Gemmatimonadota bacterium</name>
    <dbReference type="NCBI Taxonomy" id="203437"/>
    <lineage>
        <taxon>Bacteria</taxon>
        <taxon>Pseudomonadati</taxon>
        <taxon>Gemmatimonadota</taxon>
        <taxon>environmental samples</taxon>
    </lineage>
</organism>
<feature type="compositionally biased region" description="Basic residues" evidence="1">
    <location>
        <begin position="153"/>
        <end position="170"/>
    </location>
</feature>
<accession>A0A6J4NAB1</accession>
<gene>
    <name evidence="2" type="ORF">AVDCRST_MAG89-5201</name>
</gene>
<proteinExistence type="predicted"/>
<evidence type="ECO:0000313" key="2">
    <source>
        <dbReference type="EMBL" id="CAA9378571.1"/>
    </source>
</evidence>
<sequence>EGGNVGKDGGRRAPGRIAELVQLREAAAAQRAEAAEPAHGEPGQLLSPGRRPERGHRLPPVRAWGPEPRRARRGRRVPPVRAHPAGRVHLAARHHRRAAGRRTGAGVPERRPVLVPRRGASARGQPPGDGASHADPRARPHHAGRAGDVLVRLPRRQPRPARHAGPRARGGRGAAL</sequence>